<evidence type="ECO:0000313" key="3">
    <source>
        <dbReference type="Proteomes" id="UP000034444"/>
    </source>
</evidence>
<evidence type="ECO:0000256" key="1">
    <source>
        <dbReference type="SAM" id="SignalP"/>
    </source>
</evidence>
<sequence>MKKYLLAALMLSVTLFADIKVGDAFPKMTLQDQFGKAHMLSRHDRLILMAFEKDVSIGLSDYLKSKGNTFLSQHHAIFHHFHVCTAQNEEVSFSCIADS</sequence>
<dbReference type="Proteomes" id="UP000034444">
    <property type="component" value="Chromosome"/>
</dbReference>
<accession>A0A7U4M0W1</accession>
<keyword evidence="3" id="KW-1185">Reference proteome</keyword>
<reference evidence="2 3" key="1">
    <citation type="submission" date="2015-04" db="EMBL/GenBank/DDBJ databases">
        <title>Complete genome sequence of Sulfurovum lithotrophicum ATCC BAA-797T.</title>
        <authorList>
            <person name="Ahn J."/>
            <person name="Park G."/>
            <person name="Jeon W."/>
            <person name="Jang Y."/>
            <person name="Jang M."/>
            <person name="Lee H."/>
            <person name="Lee H."/>
        </authorList>
    </citation>
    <scope>NUCLEOTIDE SEQUENCE [LARGE SCALE GENOMIC DNA]</scope>
    <source>
        <strain evidence="3">ATCC BAA-797 / 42BKT</strain>
    </source>
</reference>
<name>A0A7U4M0W1_9BACT</name>
<gene>
    <name evidence="2" type="ORF">YH65_04775</name>
</gene>
<dbReference type="KEGG" id="slh:YH65_04775"/>
<feature type="signal peptide" evidence="1">
    <location>
        <begin position="1"/>
        <end position="17"/>
    </location>
</feature>
<feature type="chain" id="PRO_5031279615" evidence="1">
    <location>
        <begin position="18"/>
        <end position="99"/>
    </location>
</feature>
<keyword evidence="1" id="KW-0732">Signal</keyword>
<dbReference type="RefSeq" id="WP_046550863.1">
    <property type="nucleotide sequence ID" value="NZ_CP011308.1"/>
</dbReference>
<dbReference type="EMBL" id="CP011308">
    <property type="protein sequence ID" value="AKF24774.1"/>
    <property type="molecule type" value="Genomic_DNA"/>
</dbReference>
<protein>
    <submittedName>
        <fullName evidence="2">Uncharacterized protein</fullName>
    </submittedName>
</protein>
<evidence type="ECO:0000313" key="2">
    <source>
        <dbReference type="EMBL" id="AKF24774.1"/>
    </source>
</evidence>
<proteinExistence type="predicted"/>
<reference evidence="3" key="2">
    <citation type="journal article" date="2017" name="Stand. Genomic Sci.">
        <title>Complete genome sequence of the sulfur-oxidizing chemolithoautotrophic Sulfurovum lithotrophicum 42BKTT.</title>
        <authorList>
            <person name="Jeon W."/>
            <person name="Priscilla L."/>
            <person name="Park G."/>
            <person name="Lee H."/>
            <person name="Lee N."/>
            <person name="Lee D."/>
            <person name="Kwon H."/>
            <person name="Ahn I."/>
            <person name="Lee C."/>
            <person name="Lee H."/>
            <person name="Ahn J."/>
        </authorList>
    </citation>
    <scope>NUCLEOTIDE SEQUENCE [LARGE SCALE GENOMIC DNA]</scope>
    <source>
        <strain evidence="3">ATCC BAA-797 / 42BKT</strain>
    </source>
</reference>
<dbReference type="OrthoDB" id="5340260at2"/>
<dbReference type="AlphaFoldDB" id="A0A7U4M0W1"/>
<organism evidence="2 3">
    <name type="scientific">Sulfurovum lithotrophicum</name>
    <dbReference type="NCBI Taxonomy" id="206403"/>
    <lineage>
        <taxon>Bacteria</taxon>
        <taxon>Pseudomonadati</taxon>
        <taxon>Campylobacterota</taxon>
        <taxon>Epsilonproteobacteria</taxon>
        <taxon>Campylobacterales</taxon>
        <taxon>Sulfurovaceae</taxon>
        <taxon>Sulfurovum</taxon>
    </lineage>
</organism>